<dbReference type="EMBL" id="LR130779">
    <property type="protein sequence ID" value="VDN65292.1"/>
    <property type="molecule type" value="Genomic_DNA"/>
</dbReference>
<organism evidence="1">
    <name type="scientific">Ectopseudomonas oleovorans</name>
    <name type="common">Pseudomonas oleovorans</name>
    <dbReference type="NCBI Taxonomy" id="301"/>
    <lineage>
        <taxon>Bacteria</taxon>
        <taxon>Pseudomonadati</taxon>
        <taxon>Pseudomonadota</taxon>
        <taxon>Gammaproteobacteria</taxon>
        <taxon>Pseudomonadales</taxon>
        <taxon>Pseudomonadaceae</taxon>
        <taxon>Ectopseudomonas</taxon>
    </lineage>
</organism>
<proteinExistence type="predicted"/>
<dbReference type="AlphaFoldDB" id="A0A653B9F7"/>
<gene>
    <name evidence="1" type="ORF">POT9AD_4317</name>
</gene>
<accession>A0A653B9F7</accession>
<protein>
    <submittedName>
        <fullName evidence="1">Uncharacterized protein</fullName>
    </submittedName>
</protein>
<evidence type="ECO:0000313" key="1">
    <source>
        <dbReference type="EMBL" id="VDN65292.1"/>
    </source>
</evidence>
<dbReference type="OrthoDB" id="6431183at2"/>
<reference evidence="1" key="1">
    <citation type="submission" date="2018-11" db="EMBL/GenBank/DDBJ databases">
        <authorList>
            <consortium name="Genoscope - CEA"/>
            <person name="William W."/>
        </authorList>
    </citation>
    <scope>NUCLEOTIDE SEQUENCE [LARGE SCALE GENOMIC DNA]</scope>
    <source>
        <strain evidence="1">T9AD</strain>
    </source>
</reference>
<name>A0A653B9F7_ECTOL</name>
<sequence>MGRKSRQKRERKMERMVADPSFLLRELHSLQGRGSRKDEPEKLLQERLKATREVLRRYRRIDVAIALSVSDLWPANAGSPIKHIFAWGVLLDLGPNDPDAASIASYEELQAFAETLYAAWPAFPSLEDFAPEADWGQTRVRLGSDFVPMFYGSCIERTPDFVEAFRITYADHPGAQAHMDLALAVQAQLIKAIPNLRTVPVPELHPRQIEVPPKEFWEACRAALLKVGSDIAYWRQNAGTALEARFGAFKAPLTWNTFGNAVMQGTALPFLAVVEGNDWIPVSVRSGPGVVIDHWAAQHVAGVSVQTHLRLARFVVERFRESVVGPLTPMFGEMAYEDLPVSCIISADSGVYLICACDHASSERVAHVARSVYSTIRSGTPIRFRFADGRVLMLSSEVADGPSADELRILIVITQSSTALGSIAVPERPTRLMPLADFITIFDSLEDLAELERYWKYVDGQRGLFGASFAGHADMFASFKDSHEVLVEGAMAPTLIMLDPHWGTSWRFRELETFWSRAPCVFPDGSSGWQVADGTEGVVELKSRHHNSLAYSTEVGACTVQAQIIISRDMKVEDGQMLDMFAQLLADSLYRCCELISDAPLFELPHVVFRCEPDPTSTIDSSESPEPLEKFPSVVISASQNGSHKGQIRLRLNVRAVLAGLNAALDGAFEVRCLVETLTAYHNACGMKLPPRLVERLRTKPSEPARFHMTVVNRYVDVPDHVAPVVPSPTEYKLARKQLAIAMKELGLSPGRYELSEAKARIDPASERLRFHIESRLATLDRHELLQACIEQHDALLIAERMKVQRTRQSLSHAVEYDRLEAVEDARKEFGSVARHYRYLLEKVVSSPKTGVEPVDDGVLRELIGLVDWYMVLTGASNFLHNGIDVGGVDIDDSFIPQVFYSSDSSQREEQFAREYAKSRLGIGINEQDAVEGASTDLLSSQKIRQAFLADLGFELQHLLNALVVLSQAQRWGFAPELSLSYSAEPACLAQVLVESVEGLKIVEASKMVEFLTLSENYVRRLPGRDVDEIDVPYWEHNKRLHRYAIRPLIVDGAALRWGAEQASRTMYIWTSSVRDGYLPADFDWPNVGPAIREVKEGIEKRLEVRTEQIFQRHTPYVVRGLDFFKRFRGEGFDDVGDFDVLAYWPDTNTLVTVECKYNQPPYTMKDSRRLRDRIFGKTESDRAGQFSRILRRRQFVEKNRRQMLQLLKWPAAIDKTQRDVELYVSREVYYWMVHPPYPVQTKFVRVDALDSWINNELIEPPEAEHRGGC</sequence>